<name>A0A4Z1P0D4_9PEZI</name>
<keyword evidence="1" id="KW-0472">Membrane</keyword>
<keyword evidence="1" id="KW-1133">Transmembrane helix</keyword>
<feature type="transmembrane region" description="Helical" evidence="1">
    <location>
        <begin position="65"/>
        <end position="86"/>
    </location>
</feature>
<proteinExistence type="predicted"/>
<organism evidence="2 3">
    <name type="scientific">Venturia nashicola</name>
    <dbReference type="NCBI Taxonomy" id="86259"/>
    <lineage>
        <taxon>Eukaryota</taxon>
        <taxon>Fungi</taxon>
        <taxon>Dikarya</taxon>
        <taxon>Ascomycota</taxon>
        <taxon>Pezizomycotina</taxon>
        <taxon>Dothideomycetes</taxon>
        <taxon>Pleosporomycetidae</taxon>
        <taxon>Venturiales</taxon>
        <taxon>Venturiaceae</taxon>
        <taxon>Venturia</taxon>
    </lineage>
</organism>
<evidence type="ECO:0000313" key="2">
    <source>
        <dbReference type="EMBL" id="TID22033.1"/>
    </source>
</evidence>
<dbReference type="Proteomes" id="UP000298493">
    <property type="component" value="Unassembled WGS sequence"/>
</dbReference>
<keyword evidence="3" id="KW-1185">Reference proteome</keyword>
<evidence type="ECO:0000313" key="3">
    <source>
        <dbReference type="Proteomes" id="UP000298493"/>
    </source>
</evidence>
<feature type="transmembrane region" description="Helical" evidence="1">
    <location>
        <begin position="20"/>
        <end position="53"/>
    </location>
</feature>
<sequence>MSTTHERTSLTLDIDKCIDYLAISLTLFSTALNITIILNIFYCLLYFLSTVLVSLGNFLTASENIIGFIAITYCTAVLGLAGVTFFDIAGQAMEDHGDGLALERLFEEDLVDRLKGVVQAEMEDVVEPVLEVVGAPELEAGSVRRPQAKHKYSNLTC</sequence>
<reference evidence="2 3" key="1">
    <citation type="submission" date="2019-04" db="EMBL/GenBank/DDBJ databases">
        <title>High contiguity whole genome sequence and gene annotation resource for two Venturia nashicola isolates.</title>
        <authorList>
            <person name="Prokchorchik M."/>
            <person name="Won K."/>
            <person name="Lee Y."/>
            <person name="Choi E.D."/>
            <person name="Segonzac C."/>
            <person name="Sohn K.H."/>
        </authorList>
    </citation>
    <scope>NUCLEOTIDE SEQUENCE [LARGE SCALE GENOMIC DNA]</scope>
    <source>
        <strain evidence="2 3">PRI2</strain>
    </source>
</reference>
<protein>
    <submittedName>
        <fullName evidence="2">Uncharacterized protein</fullName>
    </submittedName>
</protein>
<accession>A0A4Z1P0D4</accession>
<evidence type="ECO:0000256" key="1">
    <source>
        <dbReference type="SAM" id="Phobius"/>
    </source>
</evidence>
<dbReference type="EMBL" id="SNSC02000008">
    <property type="protein sequence ID" value="TID22033.1"/>
    <property type="molecule type" value="Genomic_DNA"/>
</dbReference>
<dbReference type="AlphaFoldDB" id="A0A4Z1P0D4"/>
<comment type="caution">
    <text evidence="2">The sequence shown here is derived from an EMBL/GenBank/DDBJ whole genome shotgun (WGS) entry which is preliminary data.</text>
</comment>
<gene>
    <name evidence="2" type="ORF">E6O75_ATG10827</name>
</gene>
<keyword evidence="1" id="KW-0812">Transmembrane</keyword>